<evidence type="ECO:0000313" key="3">
    <source>
        <dbReference type="Proteomes" id="UP000199658"/>
    </source>
</evidence>
<evidence type="ECO:0000313" key="2">
    <source>
        <dbReference type="EMBL" id="SFR41890.1"/>
    </source>
</evidence>
<dbReference type="PROSITE" id="PS51257">
    <property type="entry name" value="PROKAR_LIPOPROTEIN"/>
    <property type="match status" value="1"/>
</dbReference>
<dbReference type="OrthoDB" id="7862857at2"/>
<proteinExistence type="predicted"/>
<dbReference type="EMBL" id="FOYO01000001">
    <property type="protein sequence ID" value="SFR41890.1"/>
    <property type="molecule type" value="Genomic_DNA"/>
</dbReference>
<name>A0A1I6GI98_9RHOB</name>
<keyword evidence="3" id="KW-1185">Reference proteome</keyword>
<evidence type="ECO:0000256" key="1">
    <source>
        <dbReference type="SAM" id="SignalP"/>
    </source>
</evidence>
<dbReference type="STRING" id="670154.SAMN04488002_1518"/>
<dbReference type="AlphaFoldDB" id="A0A1I6GI98"/>
<organism evidence="2 3">
    <name type="scientific">Litoreibacter janthinus</name>
    <dbReference type="NCBI Taxonomy" id="670154"/>
    <lineage>
        <taxon>Bacteria</taxon>
        <taxon>Pseudomonadati</taxon>
        <taxon>Pseudomonadota</taxon>
        <taxon>Alphaproteobacteria</taxon>
        <taxon>Rhodobacterales</taxon>
        <taxon>Roseobacteraceae</taxon>
        <taxon>Litoreibacter</taxon>
    </lineage>
</organism>
<sequence>MRCTVFLFVFALLSACTAHLPAIDATISEEARKADYPTLNPLPDLIARSEAGSTIEVETEALAARVARLKARARALKGRSIIDGATRLRLLNAVKDKPA</sequence>
<keyword evidence="1" id="KW-0732">Signal</keyword>
<feature type="signal peptide" evidence="1">
    <location>
        <begin position="1"/>
        <end position="18"/>
    </location>
</feature>
<dbReference type="Proteomes" id="UP000199658">
    <property type="component" value="Unassembled WGS sequence"/>
</dbReference>
<accession>A0A1I6GI98</accession>
<reference evidence="3" key="1">
    <citation type="submission" date="2016-10" db="EMBL/GenBank/DDBJ databases">
        <authorList>
            <person name="Varghese N."/>
            <person name="Submissions S."/>
        </authorList>
    </citation>
    <scope>NUCLEOTIDE SEQUENCE [LARGE SCALE GENOMIC DNA]</scope>
    <source>
        <strain evidence="3">DSM 26921</strain>
    </source>
</reference>
<gene>
    <name evidence="2" type="ORF">SAMN04488002_1518</name>
</gene>
<feature type="chain" id="PRO_5011607525" evidence="1">
    <location>
        <begin position="19"/>
        <end position="99"/>
    </location>
</feature>
<dbReference type="RefSeq" id="WP_090214533.1">
    <property type="nucleotide sequence ID" value="NZ_FOYO01000001.1"/>
</dbReference>
<protein>
    <submittedName>
        <fullName evidence="2">Uncharacterized protein</fullName>
    </submittedName>
</protein>